<dbReference type="SMART" id="SM00226">
    <property type="entry name" value="LMWPc"/>
    <property type="match status" value="1"/>
</dbReference>
<dbReference type="SUPFAM" id="SSF52788">
    <property type="entry name" value="Phosphotyrosine protein phosphatases I"/>
    <property type="match status" value="1"/>
</dbReference>
<dbReference type="Gene3D" id="3.40.50.2300">
    <property type="match status" value="1"/>
</dbReference>
<dbReference type="STRING" id="1073423.SAMN04488700_1529"/>
<keyword evidence="1" id="KW-0059">Arsenical resistance</keyword>
<organism evidence="4 5">
    <name type="scientific">Carnobacterium iners</name>
    <dbReference type="NCBI Taxonomy" id="1073423"/>
    <lineage>
        <taxon>Bacteria</taxon>
        <taxon>Bacillati</taxon>
        <taxon>Bacillota</taxon>
        <taxon>Bacilli</taxon>
        <taxon>Lactobacillales</taxon>
        <taxon>Carnobacteriaceae</taxon>
        <taxon>Carnobacterium</taxon>
    </lineage>
</organism>
<dbReference type="Proteomes" id="UP000193435">
    <property type="component" value="Unassembled WGS sequence"/>
</dbReference>
<evidence type="ECO:0000313" key="5">
    <source>
        <dbReference type="Proteomes" id="UP000193435"/>
    </source>
</evidence>
<keyword evidence="5" id="KW-1185">Reference proteome</keyword>
<dbReference type="RefSeq" id="WP_085559672.1">
    <property type="nucleotide sequence ID" value="NZ_FOAH01000044.1"/>
</dbReference>
<evidence type="ECO:0000313" key="4">
    <source>
        <dbReference type="EMBL" id="SMH33454.1"/>
    </source>
</evidence>
<feature type="region of interest" description="Disordered" evidence="2">
    <location>
        <begin position="91"/>
        <end position="110"/>
    </location>
</feature>
<dbReference type="InterPro" id="IPR036196">
    <property type="entry name" value="Ptyr_pPase_sf"/>
</dbReference>
<proteinExistence type="predicted"/>
<feature type="domain" description="Phosphotyrosine protein phosphatase I" evidence="3">
    <location>
        <begin position="3"/>
        <end position="127"/>
    </location>
</feature>
<dbReference type="PANTHER" id="PTHR43428">
    <property type="entry name" value="ARSENATE REDUCTASE"/>
    <property type="match status" value="1"/>
</dbReference>
<sequence>MKKTVAFICVHNSCRSQMAEGWAKKLGSDVLEAYSAGTENYPEVKPLAVEVMEAAGVDMSSHKPKLLSDIPKELDVLITMGCNVDCPNVPSKHREDWGLDDPSGGPIEDFRETRNTIKEKVEELINRIENNEL</sequence>
<evidence type="ECO:0000256" key="1">
    <source>
        <dbReference type="ARBA" id="ARBA00022849"/>
    </source>
</evidence>
<evidence type="ECO:0000259" key="3">
    <source>
        <dbReference type="SMART" id="SM00226"/>
    </source>
</evidence>
<protein>
    <submittedName>
        <fullName evidence="4">Protein-tyrosine-phosphatase</fullName>
    </submittedName>
</protein>
<dbReference type="Pfam" id="PF01451">
    <property type="entry name" value="LMWPc"/>
    <property type="match status" value="1"/>
</dbReference>
<dbReference type="EMBL" id="FXBJ01000002">
    <property type="protein sequence ID" value="SMH33454.1"/>
    <property type="molecule type" value="Genomic_DNA"/>
</dbReference>
<dbReference type="CDD" id="cd16345">
    <property type="entry name" value="LMWP_ArsC"/>
    <property type="match status" value="1"/>
</dbReference>
<gene>
    <name evidence="4" type="ORF">SAMN04488700_1529</name>
</gene>
<reference evidence="4 5" key="1">
    <citation type="submission" date="2017-04" db="EMBL/GenBank/DDBJ databases">
        <authorList>
            <person name="Afonso C.L."/>
            <person name="Miller P.J."/>
            <person name="Scott M.A."/>
            <person name="Spackman E."/>
            <person name="Goraichik I."/>
            <person name="Dimitrov K.M."/>
            <person name="Suarez D.L."/>
            <person name="Swayne D.E."/>
        </authorList>
    </citation>
    <scope>NUCLEOTIDE SEQUENCE [LARGE SCALE GENOMIC DNA]</scope>
    <source>
        <strain evidence="4 5">LMG26642</strain>
    </source>
</reference>
<dbReference type="PANTHER" id="PTHR43428:SF1">
    <property type="entry name" value="ARSENATE REDUCTASE"/>
    <property type="match status" value="1"/>
</dbReference>
<accession>A0A1X7N7J6</accession>
<dbReference type="OrthoDB" id="9784339at2"/>
<evidence type="ECO:0000256" key="2">
    <source>
        <dbReference type="SAM" id="MobiDB-lite"/>
    </source>
</evidence>
<dbReference type="AlphaFoldDB" id="A0A1X7N7J6"/>
<dbReference type="GO" id="GO:0046685">
    <property type="term" value="P:response to arsenic-containing substance"/>
    <property type="evidence" value="ECO:0007669"/>
    <property type="project" value="UniProtKB-KW"/>
</dbReference>
<dbReference type="InterPro" id="IPR023485">
    <property type="entry name" value="Ptyr_pPase"/>
</dbReference>
<name>A0A1X7N7J6_9LACT</name>